<feature type="region of interest" description="Disordered" evidence="1">
    <location>
        <begin position="102"/>
        <end position="123"/>
    </location>
</feature>
<proteinExistence type="predicted"/>
<evidence type="ECO:0000256" key="1">
    <source>
        <dbReference type="SAM" id="MobiDB-lite"/>
    </source>
</evidence>
<dbReference type="EMBL" id="JAABOP010000001">
    <property type="protein sequence ID" value="NER10159.1"/>
    <property type="molecule type" value="Genomic_DNA"/>
</dbReference>
<reference evidence="2 3" key="1">
    <citation type="submission" date="2020-01" db="EMBL/GenBank/DDBJ databases">
        <title>Muriicola jejuensis KCTC 22299.</title>
        <authorList>
            <person name="Wang G."/>
        </authorList>
    </citation>
    <scope>NUCLEOTIDE SEQUENCE [LARGE SCALE GENOMIC DNA]</scope>
    <source>
        <strain evidence="2 3">KCTC 22299</strain>
    </source>
</reference>
<dbReference type="AlphaFoldDB" id="A0A6P0UE26"/>
<comment type="caution">
    <text evidence="2">The sequence shown here is derived from an EMBL/GenBank/DDBJ whole genome shotgun (WGS) entry which is preliminary data.</text>
</comment>
<name>A0A6P0UE26_9FLAO</name>
<gene>
    <name evidence="2" type="ORF">GWK09_06505</name>
</gene>
<protein>
    <submittedName>
        <fullName evidence="2">Uncharacterized protein</fullName>
    </submittedName>
</protein>
<dbReference type="RefSeq" id="WP_163692178.1">
    <property type="nucleotide sequence ID" value="NZ_FXTW01000001.1"/>
</dbReference>
<keyword evidence="3" id="KW-1185">Reference proteome</keyword>
<dbReference type="Proteomes" id="UP000468443">
    <property type="component" value="Unassembled WGS sequence"/>
</dbReference>
<sequence>MGDIIIKITGSDPKTGKLTMSDEGTTNAVQGDQITWVIEPGSGVAAITKISEKPMSFDVFKPDPKQLPNSINWQGTVNPDIGSDQWEDYYIEWTTAGTGWLGKDGAGQRKKFDPRIKIQPKQK</sequence>
<feature type="compositionally biased region" description="Basic and acidic residues" evidence="1">
    <location>
        <begin position="106"/>
        <end position="116"/>
    </location>
</feature>
<evidence type="ECO:0000313" key="3">
    <source>
        <dbReference type="Proteomes" id="UP000468443"/>
    </source>
</evidence>
<evidence type="ECO:0000313" key="2">
    <source>
        <dbReference type="EMBL" id="NER10159.1"/>
    </source>
</evidence>
<accession>A0A6P0UE26</accession>
<organism evidence="2 3">
    <name type="scientific">Muriicola jejuensis</name>
    <dbReference type="NCBI Taxonomy" id="504488"/>
    <lineage>
        <taxon>Bacteria</taxon>
        <taxon>Pseudomonadati</taxon>
        <taxon>Bacteroidota</taxon>
        <taxon>Flavobacteriia</taxon>
        <taxon>Flavobacteriales</taxon>
        <taxon>Flavobacteriaceae</taxon>
        <taxon>Muriicola</taxon>
    </lineage>
</organism>